<protein>
    <submittedName>
        <fullName evidence="1">Uncharacterized protein</fullName>
    </submittedName>
</protein>
<dbReference type="EMBL" id="LSRQ01003732">
    <property type="protein sequence ID" value="OAY70881.1"/>
    <property type="molecule type" value="Genomic_DNA"/>
</dbReference>
<dbReference type="Proteomes" id="UP000092600">
    <property type="component" value="Unassembled WGS sequence"/>
</dbReference>
<evidence type="ECO:0000313" key="1">
    <source>
        <dbReference type="EMBL" id="OAY70881.1"/>
    </source>
</evidence>
<name>A0A199V1W4_ANACO</name>
<gene>
    <name evidence="1" type="ORF">ACMD2_20473</name>
</gene>
<sequence length="77" mass="8468">MAALMFGVAESTSRVGEALITLEANSALVALSRVIPLRIHFETWILVVDTTTEVSMALRGIRDAEPDVIQWSRVSRV</sequence>
<accession>A0A199V1W4</accession>
<evidence type="ECO:0000313" key="2">
    <source>
        <dbReference type="Proteomes" id="UP000092600"/>
    </source>
</evidence>
<reference evidence="1 2" key="1">
    <citation type="journal article" date="2016" name="DNA Res.">
        <title>The draft genome of MD-2 pineapple using hybrid error correction of long reads.</title>
        <authorList>
            <person name="Redwan R.M."/>
            <person name="Saidin A."/>
            <person name="Kumar S.V."/>
        </authorList>
    </citation>
    <scope>NUCLEOTIDE SEQUENCE [LARGE SCALE GENOMIC DNA]</scope>
    <source>
        <strain evidence="2">cv. MD2</strain>
        <tissue evidence="1">Leaf</tissue>
    </source>
</reference>
<comment type="caution">
    <text evidence="1">The sequence shown here is derived from an EMBL/GenBank/DDBJ whole genome shotgun (WGS) entry which is preliminary data.</text>
</comment>
<dbReference type="AlphaFoldDB" id="A0A199V1W4"/>
<organism evidence="1 2">
    <name type="scientific">Ananas comosus</name>
    <name type="common">Pineapple</name>
    <name type="synonym">Ananas ananas</name>
    <dbReference type="NCBI Taxonomy" id="4615"/>
    <lineage>
        <taxon>Eukaryota</taxon>
        <taxon>Viridiplantae</taxon>
        <taxon>Streptophyta</taxon>
        <taxon>Embryophyta</taxon>
        <taxon>Tracheophyta</taxon>
        <taxon>Spermatophyta</taxon>
        <taxon>Magnoliopsida</taxon>
        <taxon>Liliopsida</taxon>
        <taxon>Poales</taxon>
        <taxon>Bromeliaceae</taxon>
        <taxon>Bromelioideae</taxon>
        <taxon>Ananas</taxon>
    </lineage>
</organism>
<proteinExistence type="predicted"/>